<dbReference type="PANTHER" id="PTHR42879:SF2">
    <property type="entry name" value="3-OXOACYL-[ACYL-CARRIER-PROTEIN] REDUCTASE FABG"/>
    <property type="match status" value="1"/>
</dbReference>
<keyword evidence="4" id="KW-0275">Fatty acid biosynthesis</keyword>
<keyword evidence="4" id="KW-0276">Fatty acid metabolism</keyword>
<keyword evidence="4" id="KW-0521">NADP</keyword>
<dbReference type="InterPro" id="IPR002347">
    <property type="entry name" value="SDR_fam"/>
</dbReference>
<reference evidence="6 7" key="1">
    <citation type="submission" date="2024-06" db="EMBL/GenBank/DDBJ databases">
        <authorList>
            <person name="Li F."/>
        </authorList>
    </citation>
    <scope>NUCLEOTIDE SEQUENCE [LARGE SCALE GENOMIC DNA]</scope>
    <source>
        <strain evidence="6 7">GXAS 311</strain>
    </source>
</reference>
<evidence type="ECO:0000256" key="4">
    <source>
        <dbReference type="RuleBase" id="RU366074"/>
    </source>
</evidence>
<keyword evidence="7" id="KW-1185">Reference proteome</keyword>
<dbReference type="InterPro" id="IPR036291">
    <property type="entry name" value="NAD(P)-bd_dom_sf"/>
</dbReference>
<keyword evidence="4" id="KW-0444">Lipid biosynthesis</keyword>
<dbReference type="NCBIfam" id="NF005559">
    <property type="entry name" value="PRK07231.1"/>
    <property type="match status" value="1"/>
</dbReference>
<evidence type="ECO:0000256" key="2">
    <source>
        <dbReference type="ARBA" id="ARBA00006484"/>
    </source>
</evidence>
<name>A0ABV2BTZ0_9GAMM</name>
<dbReference type="PRINTS" id="PR00080">
    <property type="entry name" value="SDRFAMILY"/>
</dbReference>
<comment type="subunit">
    <text evidence="4">Homotetramer.</text>
</comment>
<dbReference type="EC" id="1.1.1.100" evidence="4"/>
<gene>
    <name evidence="6" type="primary">fabG</name>
    <name evidence="6" type="ORF">ABVT43_09665</name>
</gene>
<dbReference type="InterPro" id="IPR020904">
    <property type="entry name" value="Sc_DH/Rdtase_CS"/>
</dbReference>
<keyword evidence="4" id="KW-0443">Lipid metabolism</keyword>
<evidence type="ECO:0000313" key="6">
    <source>
        <dbReference type="EMBL" id="MET1255392.1"/>
    </source>
</evidence>
<dbReference type="InterPro" id="IPR011284">
    <property type="entry name" value="3oxo_ACP_reduc"/>
</dbReference>
<organism evidence="6 7">
    <name type="scientific">Aliikangiella maris</name>
    <dbReference type="NCBI Taxonomy" id="3162458"/>
    <lineage>
        <taxon>Bacteria</taxon>
        <taxon>Pseudomonadati</taxon>
        <taxon>Pseudomonadota</taxon>
        <taxon>Gammaproteobacteria</taxon>
        <taxon>Oceanospirillales</taxon>
        <taxon>Pleioneaceae</taxon>
        <taxon>Aliikangiella</taxon>
    </lineage>
</organism>
<dbReference type="GO" id="GO:0004316">
    <property type="term" value="F:3-oxoacyl-[acyl-carrier-protein] reductase (NADPH) activity"/>
    <property type="evidence" value="ECO:0007669"/>
    <property type="project" value="UniProtKB-EC"/>
</dbReference>
<comment type="caution">
    <text evidence="6">The sequence shown here is derived from an EMBL/GenBank/DDBJ whole genome shotgun (WGS) entry which is preliminary data.</text>
</comment>
<accession>A0ABV2BTZ0</accession>
<evidence type="ECO:0000313" key="7">
    <source>
        <dbReference type="Proteomes" id="UP001548189"/>
    </source>
</evidence>
<comment type="catalytic activity">
    <reaction evidence="4">
        <text>a (3R)-hydroxyacyl-[ACP] + NADP(+) = a 3-oxoacyl-[ACP] + NADPH + H(+)</text>
        <dbReference type="Rhea" id="RHEA:17397"/>
        <dbReference type="Rhea" id="RHEA-COMP:9916"/>
        <dbReference type="Rhea" id="RHEA-COMP:9945"/>
        <dbReference type="ChEBI" id="CHEBI:15378"/>
        <dbReference type="ChEBI" id="CHEBI:57783"/>
        <dbReference type="ChEBI" id="CHEBI:58349"/>
        <dbReference type="ChEBI" id="CHEBI:78776"/>
        <dbReference type="ChEBI" id="CHEBI:78827"/>
        <dbReference type="EC" id="1.1.1.100"/>
    </reaction>
</comment>
<dbReference type="PROSITE" id="PS00061">
    <property type="entry name" value="ADH_SHORT"/>
    <property type="match status" value="1"/>
</dbReference>
<comment type="function">
    <text evidence="1 4">Catalyzes the NADPH-dependent reduction of beta-ketoacyl-ACP substrates to beta-hydroxyacyl-ACP products, the first reductive step in the elongation cycle of fatty acid biosynthesis.</text>
</comment>
<comment type="similarity">
    <text evidence="2 4">Belongs to the short-chain dehydrogenases/reductases (SDR) family.</text>
</comment>
<evidence type="ECO:0000259" key="5">
    <source>
        <dbReference type="SMART" id="SM00822"/>
    </source>
</evidence>
<feature type="domain" description="Ketoreductase" evidence="5">
    <location>
        <begin position="9"/>
        <end position="194"/>
    </location>
</feature>
<dbReference type="SMART" id="SM00822">
    <property type="entry name" value="PKS_KR"/>
    <property type="match status" value="1"/>
</dbReference>
<protein>
    <recommendedName>
        <fullName evidence="4">3-oxoacyl-[acyl-carrier-protein] reductase</fullName>
        <ecNumber evidence="4">1.1.1.100</ecNumber>
    </recommendedName>
</protein>
<dbReference type="Gene3D" id="3.40.50.720">
    <property type="entry name" value="NAD(P)-binding Rossmann-like Domain"/>
    <property type="match status" value="1"/>
</dbReference>
<dbReference type="InterPro" id="IPR057326">
    <property type="entry name" value="KR_dom"/>
</dbReference>
<dbReference type="EMBL" id="JBEVCJ010000009">
    <property type="protein sequence ID" value="MET1255392.1"/>
    <property type="molecule type" value="Genomic_DNA"/>
</dbReference>
<dbReference type="PANTHER" id="PTHR42879">
    <property type="entry name" value="3-OXOACYL-(ACYL-CARRIER-PROTEIN) REDUCTASE"/>
    <property type="match status" value="1"/>
</dbReference>
<comment type="pathway">
    <text evidence="4">Lipid metabolism; fatty acid biosynthesis.</text>
</comment>
<dbReference type="NCBIfam" id="TIGR01830">
    <property type="entry name" value="3oxo_ACP_reduc"/>
    <property type="match status" value="1"/>
</dbReference>
<dbReference type="NCBIfam" id="NF009466">
    <property type="entry name" value="PRK12826.1-2"/>
    <property type="match status" value="1"/>
</dbReference>
<sequence length="250" mass="26758">MSEENQSASIAFVSGGSRGIGRAVAIQLAKDGFDIAFCYHSNVDAANEVKQQIESLGKKAYVVACDVSDYAAVKKMFEEIEENFGEVSVVVNNAGINADSPLPLMDPENWNKVINTNLNSVFNVCRSAALSFIRQAKGSIVNLSSVSGVYGNPSQTNYSAAKAGIIGFSKALAKEMGRYNVRVNVVAPGLIETDMTSGMTDKAKKLLEKKILLKRIGNVEDIAHAVSFLCSEKSSYMTGQILQIDGGITV</sequence>
<dbReference type="PRINTS" id="PR00081">
    <property type="entry name" value="GDHRDH"/>
</dbReference>
<dbReference type="InterPro" id="IPR050259">
    <property type="entry name" value="SDR"/>
</dbReference>
<keyword evidence="3 4" id="KW-0560">Oxidoreductase</keyword>
<dbReference type="SUPFAM" id="SSF51735">
    <property type="entry name" value="NAD(P)-binding Rossmann-fold domains"/>
    <property type="match status" value="1"/>
</dbReference>
<dbReference type="Proteomes" id="UP001548189">
    <property type="component" value="Unassembled WGS sequence"/>
</dbReference>
<evidence type="ECO:0000256" key="3">
    <source>
        <dbReference type="ARBA" id="ARBA00023002"/>
    </source>
</evidence>
<proteinExistence type="inferred from homology"/>
<dbReference type="Pfam" id="PF13561">
    <property type="entry name" value="adh_short_C2"/>
    <property type="match status" value="1"/>
</dbReference>
<dbReference type="RefSeq" id="WP_353895977.1">
    <property type="nucleotide sequence ID" value="NZ_JBEVCJ010000009.1"/>
</dbReference>
<evidence type="ECO:0000256" key="1">
    <source>
        <dbReference type="ARBA" id="ARBA00002607"/>
    </source>
</evidence>